<keyword evidence="3" id="KW-0547">Nucleotide-binding</keyword>
<dbReference type="AlphaFoldDB" id="A0A915KJH6"/>
<feature type="region of interest" description="Disordered" evidence="9">
    <location>
        <begin position="73"/>
        <end position="95"/>
    </location>
</feature>
<evidence type="ECO:0000256" key="1">
    <source>
        <dbReference type="ARBA" id="ARBA00007374"/>
    </source>
</evidence>
<accession>A0A915KJH6</accession>
<dbReference type="Pfam" id="PF03770">
    <property type="entry name" value="IPK"/>
    <property type="match status" value="1"/>
</dbReference>
<evidence type="ECO:0000256" key="9">
    <source>
        <dbReference type="SAM" id="MobiDB-lite"/>
    </source>
</evidence>
<comment type="catalytic activity">
    <reaction evidence="6">
        <text>1D-myo-inositol 1,4,5-trisphosphate + 2 ATP = 1D-myo-inositol 1,3,4,5,6-pentakisphosphate + 2 ADP + 2 H(+)</text>
        <dbReference type="Rhea" id="RHEA:32359"/>
        <dbReference type="ChEBI" id="CHEBI:15378"/>
        <dbReference type="ChEBI" id="CHEBI:30616"/>
        <dbReference type="ChEBI" id="CHEBI:57733"/>
        <dbReference type="ChEBI" id="CHEBI:203600"/>
        <dbReference type="ChEBI" id="CHEBI:456216"/>
        <dbReference type="EC" id="2.7.1.151"/>
    </reaction>
</comment>
<dbReference type="WBParaSite" id="nRc.2.0.1.t38914-RA">
    <property type="protein sequence ID" value="nRc.2.0.1.t38914-RA"/>
    <property type="gene ID" value="nRc.2.0.1.g38914"/>
</dbReference>
<dbReference type="GO" id="GO:0005524">
    <property type="term" value="F:ATP binding"/>
    <property type="evidence" value="ECO:0007669"/>
    <property type="project" value="UniProtKB-KW"/>
</dbReference>
<dbReference type="GO" id="GO:0005737">
    <property type="term" value="C:cytoplasm"/>
    <property type="evidence" value="ECO:0007669"/>
    <property type="project" value="TreeGrafter"/>
</dbReference>
<evidence type="ECO:0000256" key="3">
    <source>
        <dbReference type="ARBA" id="ARBA00022741"/>
    </source>
</evidence>
<organism evidence="10 11">
    <name type="scientific">Romanomermis culicivorax</name>
    <name type="common">Nematode worm</name>
    <dbReference type="NCBI Taxonomy" id="13658"/>
    <lineage>
        <taxon>Eukaryota</taxon>
        <taxon>Metazoa</taxon>
        <taxon>Ecdysozoa</taxon>
        <taxon>Nematoda</taxon>
        <taxon>Enoplea</taxon>
        <taxon>Dorylaimia</taxon>
        <taxon>Mermithida</taxon>
        <taxon>Mermithoidea</taxon>
        <taxon>Mermithidae</taxon>
        <taxon>Romanomermis</taxon>
    </lineage>
</organism>
<keyword evidence="10" id="KW-1185">Reference proteome</keyword>
<dbReference type="PANTHER" id="PTHR12400:SF51">
    <property type="entry name" value="INOSITOL POLYPHOSPHATE MULTIKINASE"/>
    <property type="match status" value="1"/>
</dbReference>
<comment type="catalytic activity">
    <reaction evidence="7">
        <text>1D-myo-inositol 1,3,4,6-tetrakisphosphate + ATP = 1D-myo-inositol 1,3,4,5,6-pentakisphosphate + ADP + H(+)</text>
        <dbReference type="Rhea" id="RHEA:12717"/>
        <dbReference type="ChEBI" id="CHEBI:15378"/>
        <dbReference type="ChEBI" id="CHEBI:30616"/>
        <dbReference type="ChEBI" id="CHEBI:57660"/>
        <dbReference type="ChEBI" id="CHEBI:57733"/>
        <dbReference type="ChEBI" id="CHEBI:456216"/>
        <dbReference type="EC" id="2.7.1.140"/>
    </reaction>
</comment>
<dbReference type="GO" id="GO:0008440">
    <property type="term" value="F:inositol-1,4,5-trisphosphate 3-kinase activity"/>
    <property type="evidence" value="ECO:0007669"/>
    <property type="project" value="TreeGrafter"/>
</dbReference>
<protein>
    <recommendedName>
        <fullName evidence="8">Kinase</fullName>
        <ecNumber evidence="8">2.7.-.-</ecNumber>
    </recommendedName>
</protein>
<reference evidence="11" key="1">
    <citation type="submission" date="2022-11" db="UniProtKB">
        <authorList>
            <consortium name="WormBaseParasite"/>
        </authorList>
    </citation>
    <scope>IDENTIFICATION</scope>
</reference>
<evidence type="ECO:0000313" key="10">
    <source>
        <dbReference type="Proteomes" id="UP000887565"/>
    </source>
</evidence>
<evidence type="ECO:0000256" key="7">
    <source>
        <dbReference type="ARBA" id="ARBA00036525"/>
    </source>
</evidence>
<dbReference type="GO" id="GO:0032958">
    <property type="term" value="P:inositol phosphate biosynthetic process"/>
    <property type="evidence" value="ECO:0007669"/>
    <property type="project" value="InterPro"/>
</dbReference>
<keyword evidence="2 8" id="KW-0808">Transferase</keyword>
<evidence type="ECO:0000256" key="6">
    <source>
        <dbReference type="ARBA" id="ARBA00036164"/>
    </source>
</evidence>
<evidence type="ECO:0000256" key="4">
    <source>
        <dbReference type="ARBA" id="ARBA00022777"/>
    </source>
</evidence>
<name>A0A915KJH6_ROMCU</name>
<evidence type="ECO:0000256" key="2">
    <source>
        <dbReference type="ARBA" id="ARBA00022679"/>
    </source>
</evidence>
<dbReference type="GO" id="GO:0005634">
    <property type="term" value="C:nucleus"/>
    <property type="evidence" value="ECO:0007669"/>
    <property type="project" value="TreeGrafter"/>
</dbReference>
<evidence type="ECO:0000313" key="11">
    <source>
        <dbReference type="WBParaSite" id="nRc.2.0.1.t38914-RA"/>
    </source>
</evidence>
<sequence>MIASVFGVENIFVNNESRTPRLGGVSSKKWKKRKSKTPPIRPLVAMDSIVQPPQLPQNYSFYSFQIAGHHYSKQKDENFGKRSRKNANFPDREVRNPAIELNQSSELRRVLLCEETGRILKPLQKPPRGTSEVIFYENVWTDDANTSNDRRDVFHQLRNFVPKFYGVKELTSSGMTGRFLELENLTCAFKKPCVIDIKIGARTWDPLAPQDKIAYEKSKYPHAQTLGFRFLGTMVYKENTDDYEHHDKEWGKMLTENDVLPALQSYFPKELRPCKILAACILRKLHKILHFFSHQRLLTFFSSSILMSYEGANLIEETDNMLTSIITTNSENCGTKTDSNNEKFEADDLLRKFDALNCIPTASTSSLDEKEEIFYRKFDSLFSVKMIDFTHVFEHTDSDDEEEENQQSRAALDDNYLHGLKNLIKYLTIFLDSLVL</sequence>
<keyword evidence="5" id="KW-0067">ATP-binding</keyword>
<comment type="similarity">
    <text evidence="1 8">Belongs to the inositol phosphokinase (IPK) family.</text>
</comment>
<dbReference type="SUPFAM" id="SSF56104">
    <property type="entry name" value="SAICAR synthase-like"/>
    <property type="match status" value="1"/>
</dbReference>
<proteinExistence type="inferred from homology"/>
<keyword evidence="4 8" id="KW-0418">Kinase</keyword>
<dbReference type="Gene3D" id="3.30.470.160">
    <property type="entry name" value="Inositol polyphosphate kinase"/>
    <property type="match status" value="1"/>
</dbReference>
<dbReference type="OMA" id="DCAFAAT"/>
<dbReference type="PANTHER" id="PTHR12400">
    <property type="entry name" value="INOSITOL POLYPHOSPHATE KINASE"/>
    <property type="match status" value="1"/>
</dbReference>
<dbReference type="GO" id="GO:0051765">
    <property type="term" value="F:inositol tetrakisphosphate kinase activity"/>
    <property type="evidence" value="ECO:0007669"/>
    <property type="project" value="TreeGrafter"/>
</dbReference>
<evidence type="ECO:0000256" key="8">
    <source>
        <dbReference type="RuleBase" id="RU363090"/>
    </source>
</evidence>
<dbReference type="Proteomes" id="UP000887565">
    <property type="component" value="Unplaced"/>
</dbReference>
<dbReference type="InterPro" id="IPR038286">
    <property type="entry name" value="IPK_sf"/>
</dbReference>
<evidence type="ECO:0000256" key="5">
    <source>
        <dbReference type="ARBA" id="ARBA00022840"/>
    </source>
</evidence>
<dbReference type="EC" id="2.7.-.-" evidence="8"/>
<dbReference type="InterPro" id="IPR005522">
    <property type="entry name" value="IPK"/>
</dbReference>